<dbReference type="OMA" id="FHLMRIE"/>
<dbReference type="KEGG" id="dhe:115482791"/>
<dbReference type="Pfam" id="PF06294">
    <property type="entry name" value="CH_2"/>
    <property type="match status" value="1"/>
</dbReference>
<keyword evidence="3" id="KW-1185">Reference proteome</keyword>
<evidence type="ECO:0000313" key="3">
    <source>
        <dbReference type="Proteomes" id="UP000504633"/>
    </source>
</evidence>
<sequence length="280" mass="31614">MSNLRNLSIEEHQELDSWLVGKKIVLNHRTRRDLSDVVNMALLFKDVVGKLVNMKNYTSHGKLALKLLNWETFSLKVLRKTGLILSRPSLELLASGDLNAICSLLFHLMRIERDGIQFSSRRASPVKGQPPSSQSLDNVDADAVQQASPKITHSQSSTQTSNDPQMSLTDDKSNNINVTETPTQSQMDLQAMAASAQMSHNLSVACANYEEQLRINEKKELYIMSLDQKVQYLQKIILEKEKRINQLLDHLSTLSVRIISMQTSIADEPLQLKNQYLANE</sequence>
<evidence type="ECO:0000259" key="2">
    <source>
        <dbReference type="Pfam" id="PF06294"/>
    </source>
</evidence>
<dbReference type="Proteomes" id="UP000504633">
    <property type="component" value="Unplaced"/>
</dbReference>
<accession>A0A6J2SNQ4</accession>
<organism evidence="3 4">
    <name type="scientific">Drosophila hydei</name>
    <name type="common">Fruit fly</name>
    <dbReference type="NCBI Taxonomy" id="7224"/>
    <lineage>
        <taxon>Eukaryota</taxon>
        <taxon>Metazoa</taxon>
        <taxon>Ecdysozoa</taxon>
        <taxon>Arthropoda</taxon>
        <taxon>Hexapoda</taxon>
        <taxon>Insecta</taxon>
        <taxon>Pterygota</taxon>
        <taxon>Neoptera</taxon>
        <taxon>Endopterygota</taxon>
        <taxon>Diptera</taxon>
        <taxon>Brachycera</taxon>
        <taxon>Muscomorpha</taxon>
        <taxon>Ephydroidea</taxon>
        <taxon>Drosophilidae</taxon>
        <taxon>Drosophila</taxon>
    </lineage>
</organism>
<dbReference type="RefSeq" id="XP_030078711.1">
    <property type="nucleotide sequence ID" value="XM_030222851.1"/>
</dbReference>
<name>A0A6J2SNQ4_DROHY</name>
<feature type="region of interest" description="Disordered" evidence="1">
    <location>
        <begin position="120"/>
        <end position="183"/>
    </location>
</feature>
<dbReference type="InterPro" id="IPR010441">
    <property type="entry name" value="CH_2"/>
</dbReference>
<dbReference type="GO" id="GO:0005737">
    <property type="term" value="C:cytoplasm"/>
    <property type="evidence" value="ECO:0007669"/>
    <property type="project" value="UniProtKB-ARBA"/>
</dbReference>
<feature type="compositionally biased region" description="Polar residues" evidence="1">
    <location>
        <begin position="145"/>
        <end position="183"/>
    </location>
</feature>
<evidence type="ECO:0000256" key="1">
    <source>
        <dbReference type="SAM" id="MobiDB-lite"/>
    </source>
</evidence>
<gene>
    <name evidence="4" type="primary">LOC115482791</name>
</gene>
<dbReference type="GeneID" id="115482791"/>
<protein>
    <submittedName>
        <fullName evidence="4">Uncharacterized protein LOC115482791</fullName>
    </submittedName>
</protein>
<dbReference type="Gene3D" id="1.10.418.10">
    <property type="entry name" value="Calponin-like domain"/>
    <property type="match status" value="1"/>
</dbReference>
<proteinExistence type="predicted"/>
<feature type="domain" description="CH-like" evidence="2">
    <location>
        <begin position="16"/>
        <end position="109"/>
    </location>
</feature>
<reference evidence="4" key="1">
    <citation type="submission" date="2025-08" db="UniProtKB">
        <authorList>
            <consortium name="RefSeq"/>
        </authorList>
    </citation>
    <scope>IDENTIFICATION</scope>
    <source>
        <strain evidence="4">15085-1641.00</strain>
        <tissue evidence="4">Whole body</tissue>
    </source>
</reference>
<dbReference type="InterPro" id="IPR036872">
    <property type="entry name" value="CH_dom_sf"/>
</dbReference>
<dbReference type="OrthoDB" id="193300at2759"/>
<dbReference type="AlphaFoldDB" id="A0A6J2SNQ4"/>
<evidence type="ECO:0000313" key="4">
    <source>
        <dbReference type="RefSeq" id="XP_030078711.1"/>
    </source>
</evidence>